<reference evidence="1" key="1">
    <citation type="submission" date="2014-09" db="EMBL/GenBank/DDBJ databases">
        <authorList>
            <person name="Magalhaes I.L.F."/>
            <person name="Oliveira U."/>
            <person name="Santos F.R."/>
            <person name="Vidigal T.H.D.A."/>
            <person name="Brescovit A.D."/>
            <person name="Santos A.J."/>
        </authorList>
    </citation>
    <scope>NUCLEOTIDE SEQUENCE</scope>
    <source>
        <tissue evidence="1">Shoot tissue taken approximately 20 cm above the soil surface</tissue>
    </source>
</reference>
<proteinExistence type="predicted"/>
<organism evidence="1">
    <name type="scientific">Arundo donax</name>
    <name type="common">Giant reed</name>
    <name type="synonym">Donax arundinaceus</name>
    <dbReference type="NCBI Taxonomy" id="35708"/>
    <lineage>
        <taxon>Eukaryota</taxon>
        <taxon>Viridiplantae</taxon>
        <taxon>Streptophyta</taxon>
        <taxon>Embryophyta</taxon>
        <taxon>Tracheophyta</taxon>
        <taxon>Spermatophyta</taxon>
        <taxon>Magnoliopsida</taxon>
        <taxon>Liliopsida</taxon>
        <taxon>Poales</taxon>
        <taxon>Poaceae</taxon>
        <taxon>PACMAD clade</taxon>
        <taxon>Arundinoideae</taxon>
        <taxon>Arundineae</taxon>
        <taxon>Arundo</taxon>
    </lineage>
</organism>
<evidence type="ECO:0000313" key="1">
    <source>
        <dbReference type="EMBL" id="JAD64141.1"/>
    </source>
</evidence>
<accession>A0A0A9BLC2</accession>
<dbReference type="EMBL" id="GBRH01233754">
    <property type="protein sequence ID" value="JAD64141.1"/>
    <property type="molecule type" value="Transcribed_RNA"/>
</dbReference>
<reference evidence="1" key="2">
    <citation type="journal article" date="2015" name="Data Brief">
        <title>Shoot transcriptome of the giant reed, Arundo donax.</title>
        <authorList>
            <person name="Barrero R.A."/>
            <person name="Guerrero F.D."/>
            <person name="Moolhuijzen P."/>
            <person name="Goolsby J.A."/>
            <person name="Tidwell J."/>
            <person name="Bellgard S.E."/>
            <person name="Bellgard M.I."/>
        </authorList>
    </citation>
    <scope>NUCLEOTIDE SEQUENCE</scope>
    <source>
        <tissue evidence="1">Shoot tissue taken approximately 20 cm above the soil surface</tissue>
    </source>
</reference>
<protein>
    <submittedName>
        <fullName evidence="1">Uncharacterized protein</fullName>
    </submittedName>
</protein>
<name>A0A0A9BLC2_ARUDO</name>
<dbReference type="AlphaFoldDB" id="A0A0A9BLC2"/>
<sequence length="42" mass="4975">MITFYIADQLILTKLLTYFSQSMVFFVLWDNRLSCSSTESNF</sequence>